<evidence type="ECO:0000256" key="8">
    <source>
        <dbReference type="ARBA" id="ARBA00023136"/>
    </source>
</evidence>
<feature type="transmembrane region" description="Helical" evidence="9">
    <location>
        <begin position="90"/>
        <end position="108"/>
    </location>
</feature>
<dbReference type="Pfam" id="PF25158">
    <property type="entry name" value="ABCA11_C"/>
    <property type="match status" value="1"/>
</dbReference>
<dbReference type="InterPro" id="IPR056788">
    <property type="entry name" value="ABCA2/9/11_C"/>
</dbReference>
<reference evidence="11 12" key="1">
    <citation type="submission" date="2019-09" db="EMBL/GenBank/DDBJ databases">
        <title>A chromosome-level genome assembly of the Chinese tupelo Nyssa sinensis.</title>
        <authorList>
            <person name="Yang X."/>
            <person name="Kang M."/>
            <person name="Yang Y."/>
            <person name="Xiong H."/>
            <person name="Wang M."/>
            <person name="Zhang Z."/>
            <person name="Wang Z."/>
            <person name="Wu H."/>
            <person name="Ma T."/>
            <person name="Liu J."/>
            <person name="Xi Z."/>
        </authorList>
    </citation>
    <scope>NUCLEOTIDE SEQUENCE [LARGE SCALE GENOMIC DNA]</scope>
    <source>
        <strain evidence="11">J267</strain>
        <tissue evidence="11">Leaf</tissue>
    </source>
</reference>
<evidence type="ECO:0000259" key="10">
    <source>
        <dbReference type="PROSITE" id="PS50893"/>
    </source>
</evidence>
<organism evidence="11 12">
    <name type="scientific">Nyssa sinensis</name>
    <dbReference type="NCBI Taxonomy" id="561372"/>
    <lineage>
        <taxon>Eukaryota</taxon>
        <taxon>Viridiplantae</taxon>
        <taxon>Streptophyta</taxon>
        <taxon>Embryophyta</taxon>
        <taxon>Tracheophyta</taxon>
        <taxon>Spermatophyta</taxon>
        <taxon>Magnoliopsida</taxon>
        <taxon>eudicotyledons</taxon>
        <taxon>Gunneridae</taxon>
        <taxon>Pentapetalae</taxon>
        <taxon>asterids</taxon>
        <taxon>Cornales</taxon>
        <taxon>Nyssaceae</taxon>
        <taxon>Nyssa</taxon>
    </lineage>
</organism>
<evidence type="ECO:0000313" key="12">
    <source>
        <dbReference type="Proteomes" id="UP000325577"/>
    </source>
</evidence>
<feature type="domain" description="ABC transporter" evidence="10">
    <location>
        <begin position="376"/>
        <end position="621"/>
    </location>
</feature>
<dbReference type="PROSITE" id="PS00211">
    <property type="entry name" value="ABC_TRANSPORTER_1"/>
    <property type="match status" value="1"/>
</dbReference>
<dbReference type="InterPro" id="IPR027417">
    <property type="entry name" value="P-loop_NTPase"/>
</dbReference>
<dbReference type="AlphaFoldDB" id="A0A5J5BL26"/>
<keyword evidence="3" id="KW-0813">Transport</keyword>
<accession>A0A5J5BL26</accession>
<feature type="transmembrane region" description="Helical" evidence="9">
    <location>
        <begin position="164"/>
        <end position="185"/>
    </location>
</feature>
<evidence type="ECO:0000256" key="9">
    <source>
        <dbReference type="SAM" id="Phobius"/>
    </source>
</evidence>
<name>A0A5J5BL26_9ASTE</name>
<evidence type="ECO:0000256" key="1">
    <source>
        <dbReference type="ARBA" id="ARBA00004141"/>
    </source>
</evidence>
<evidence type="ECO:0000256" key="4">
    <source>
        <dbReference type="ARBA" id="ARBA00022692"/>
    </source>
</evidence>
<keyword evidence="4 9" id="KW-0812">Transmembrane</keyword>
<dbReference type="SUPFAM" id="SSF52540">
    <property type="entry name" value="P-loop containing nucleoside triphosphate hydrolases"/>
    <property type="match status" value="1"/>
</dbReference>
<evidence type="ECO:0000256" key="3">
    <source>
        <dbReference type="ARBA" id="ARBA00022448"/>
    </source>
</evidence>
<dbReference type="Pfam" id="PF00005">
    <property type="entry name" value="ABC_tran"/>
    <property type="match status" value="1"/>
</dbReference>
<keyword evidence="6" id="KW-0067">ATP-binding</keyword>
<feature type="transmembrane region" description="Helical" evidence="9">
    <location>
        <begin position="129"/>
        <end position="152"/>
    </location>
</feature>
<dbReference type="OrthoDB" id="10255969at2759"/>
<dbReference type="GO" id="GO:0005524">
    <property type="term" value="F:ATP binding"/>
    <property type="evidence" value="ECO:0007669"/>
    <property type="project" value="UniProtKB-KW"/>
</dbReference>
<feature type="transmembrane region" description="Helical" evidence="9">
    <location>
        <begin position="197"/>
        <end position="217"/>
    </location>
</feature>
<dbReference type="GO" id="GO:0140359">
    <property type="term" value="F:ABC-type transporter activity"/>
    <property type="evidence" value="ECO:0007669"/>
    <property type="project" value="InterPro"/>
</dbReference>
<dbReference type="GO" id="GO:0005319">
    <property type="term" value="F:lipid transporter activity"/>
    <property type="evidence" value="ECO:0007669"/>
    <property type="project" value="TreeGrafter"/>
</dbReference>
<proteinExistence type="inferred from homology"/>
<sequence length="813" mass="89930">MRCPGALHFVERNATVISYGIQTNSTPANKRGHFEDPTFKFQIPLQIAAEREIARSLIGDPNFSWVVSLKEFAHPAFEIFSAVGTVGPTFFLAIAMFGFVFQISSLITEKELKLRQAMTMMGLYDTAYWFSWLTWEGIVTLLSSLLTVLFGMMFQFDFFLHNNFAVVFLLFFLFQLNMISFAFMLSAFISKSSSSTTVGFSIFIVGFLTQLVTTFGFPYSSNFSSTYRIIWSLFPPNLLAAALQLLSDATSTPEDPGVSWNRRAKCAPNDTECVITINDIYIWLISTFALWFVLAIYFDNIIPNSSGVRKSVFYFLNPGYWTGKGGNKVEEGGICSCISSVPPLEHVTPNDEDVLEEENIVKLQAREGVVDPNLAVQIHGLVKIYPGTTNISCCKCKRTSPYHALKALWVNFAKDQLFCLLGPNGAGKTTAINCLTGITPVTAGDAFIYGYSIRSSVGMSNIRRLIGVCPQFDILWDALSGQEHLHLFASIKGLPPASIKSVVQKSLAEVRLVEAAKMRAGSYSGGMKRRLSVAIALIGDPKLVILDEPTTGMDPITRRHVWDIIEDAKKGRAIVLTTHSMEEADILSDRIGIMAKGRLRCIGTSIRLKSRFGTGFISNISFSESANGMPARGDAITTTQHEAVKQFFKYHLNVEPKEENKSFLTFVIPHDREGLLMNFFAELQDREQEFGIADIQLGLTTLEEVFLNIARQAELENAAVEGSLATLTLTSGASVQIPVGARFVGIPGTESEENTRGIMVEVYWEQDDSGTLCISGHSPETPIPLHVQLTVPSTATPRRNLLGRSRKSSWNCD</sequence>
<dbReference type="InterPro" id="IPR017871">
    <property type="entry name" value="ABC_transporter-like_CS"/>
</dbReference>
<keyword evidence="5" id="KW-0547">Nucleotide-binding</keyword>
<gene>
    <name evidence="11" type="ORF">F0562_023462</name>
</gene>
<dbReference type="InterPro" id="IPR003439">
    <property type="entry name" value="ABC_transporter-like_ATP-bd"/>
</dbReference>
<dbReference type="GO" id="GO:0016020">
    <property type="term" value="C:membrane"/>
    <property type="evidence" value="ECO:0007669"/>
    <property type="project" value="UniProtKB-SubCell"/>
</dbReference>
<evidence type="ECO:0000256" key="7">
    <source>
        <dbReference type="ARBA" id="ARBA00022989"/>
    </source>
</evidence>
<feature type="transmembrane region" description="Helical" evidence="9">
    <location>
        <begin position="280"/>
        <end position="298"/>
    </location>
</feature>
<evidence type="ECO:0000256" key="6">
    <source>
        <dbReference type="ARBA" id="ARBA00022840"/>
    </source>
</evidence>
<dbReference type="CDD" id="cd03263">
    <property type="entry name" value="ABC_subfamily_A"/>
    <property type="match status" value="1"/>
</dbReference>
<comment type="similarity">
    <text evidence="2">Belongs to the ABC transporter superfamily. ABCA family. CPR flippase (TC 3.A.1.211) subfamily.</text>
</comment>
<dbReference type="EMBL" id="CM018035">
    <property type="protein sequence ID" value="KAA8542402.1"/>
    <property type="molecule type" value="Genomic_DNA"/>
</dbReference>
<evidence type="ECO:0000256" key="5">
    <source>
        <dbReference type="ARBA" id="ARBA00022741"/>
    </source>
</evidence>
<protein>
    <recommendedName>
        <fullName evidence="10">ABC transporter domain-containing protein</fullName>
    </recommendedName>
</protein>
<dbReference type="Gene3D" id="3.40.50.300">
    <property type="entry name" value="P-loop containing nucleotide triphosphate hydrolases"/>
    <property type="match status" value="1"/>
</dbReference>
<dbReference type="Pfam" id="PF12698">
    <property type="entry name" value="ABC2_membrane_3"/>
    <property type="match status" value="1"/>
</dbReference>
<dbReference type="Proteomes" id="UP000325577">
    <property type="component" value="Linkage Group LG12"/>
</dbReference>
<dbReference type="PANTHER" id="PTHR19229:SF205">
    <property type="entry name" value="ABC TRANSPORTER A FAMILY MEMBER 1-RELATED"/>
    <property type="match status" value="1"/>
</dbReference>
<evidence type="ECO:0000313" key="11">
    <source>
        <dbReference type="EMBL" id="KAA8542402.1"/>
    </source>
</evidence>
<dbReference type="InterPro" id="IPR013525">
    <property type="entry name" value="ABC2_TM"/>
</dbReference>
<dbReference type="GO" id="GO:0016887">
    <property type="term" value="F:ATP hydrolysis activity"/>
    <property type="evidence" value="ECO:0007669"/>
    <property type="project" value="InterPro"/>
</dbReference>
<dbReference type="PROSITE" id="PS50893">
    <property type="entry name" value="ABC_TRANSPORTER_2"/>
    <property type="match status" value="1"/>
</dbReference>
<keyword evidence="12" id="KW-1185">Reference proteome</keyword>
<dbReference type="InterPro" id="IPR026082">
    <property type="entry name" value="ABCA"/>
</dbReference>
<keyword evidence="8 9" id="KW-0472">Membrane</keyword>
<comment type="subcellular location">
    <subcellularLocation>
        <location evidence="1">Membrane</location>
        <topology evidence="1">Multi-pass membrane protein</topology>
    </subcellularLocation>
</comment>
<dbReference type="PANTHER" id="PTHR19229">
    <property type="entry name" value="ATP-BINDING CASSETTE TRANSPORTER SUBFAMILY A ABCA"/>
    <property type="match status" value="1"/>
</dbReference>
<evidence type="ECO:0000256" key="2">
    <source>
        <dbReference type="ARBA" id="ARBA00008526"/>
    </source>
</evidence>
<dbReference type="FunFam" id="3.40.50.300:FF:000665">
    <property type="entry name" value="ABC transporter A family member 2"/>
    <property type="match status" value="1"/>
</dbReference>
<dbReference type="SMART" id="SM00382">
    <property type="entry name" value="AAA"/>
    <property type="match status" value="1"/>
</dbReference>
<keyword evidence="7 9" id="KW-1133">Transmembrane helix</keyword>
<dbReference type="InterPro" id="IPR003593">
    <property type="entry name" value="AAA+_ATPase"/>
</dbReference>